<dbReference type="InterPro" id="IPR011990">
    <property type="entry name" value="TPR-like_helical_dom_sf"/>
</dbReference>
<organism evidence="2 3">
    <name type="scientific">Cryoendolithus antarcticus</name>
    <dbReference type="NCBI Taxonomy" id="1507870"/>
    <lineage>
        <taxon>Eukaryota</taxon>
        <taxon>Fungi</taxon>
        <taxon>Dikarya</taxon>
        <taxon>Ascomycota</taxon>
        <taxon>Pezizomycotina</taxon>
        <taxon>Dothideomycetes</taxon>
        <taxon>Dothideomycetidae</taxon>
        <taxon>Cladosporiales</taxon>
        <taxon>Cladosporiaceae</taxon>
        <taxon>Cryoendolithus</taxon>
    </lineage>
</organism>
<feature type="region of interest" description="Disordered" evidence="1">
    <location>
        <begin position="368"/>
        <end position="409"/>
    </location>
</feature>
<proteinExistence type="predicted"/>
<accession>A0A1V8SHZ3</accession>
<evidence type="ECO:0000313" key="3">
    <source>
        <dbReference type="Proteomes" id="UP000192596"/>
    </source>
</evidence>
<dbReference type="EMBL" id="NAJO01000044">
    <property type="protein sequence ID" value="OQN98699.1"/>
    <property type="molecule type" value="Genomic_DNA"/>
</dbReference>
<feature type="compositionally biased region" description="Acidic residues" evidence="1">
    <location>
        <begin position="874"/>
        <end position="887"/>
    </location>
</feature>
<dbReference type="Pfam" id="PF13424">
    <property type="entry name" value="TPR_12"/>
    <property type="match status" value="2"/>
</dbReference>
<dbReference type="PRINTS" id="PR00381">
    <property type="entry name" value="KINESINLIGHT"/>
</dbReference>
<dbReference type="InterPro" id="IPR027417">
    <property type="entry name" value="P-loop_NTPase"/>
</dbReference>
<dbReference type="PANTHER" id="PTHR46082">
    <property type="entry name" value="ATP/GTP-BINDING PROTEIN-RELATED"/>
    <property type="match status" value="1"/>
</dbReference>
<dbReference type="STRING" id="1507870.A0A1V8SHZ3"/>
<dbReference type="Gene3D" id="1.25.40.10">
    <property type="entry name" value="Tetratricopeptide repeat domain"/>
    <property type="match status" value="2"/>
</dbReference>
<dbReference type="InterPro" id="IPR019734">
    <property type="entry name" value="TPR_rpt"/>
</dbReference>
<evidence type="ECO:0000256" key="1">
    <source>
        <dbReference type="SAM" id="MobiDB-lite"/>
    </source>
</evidence>
<keyword evidence="3" id="KW-1185">Reference proteome</keyword>
<feature type="compositionally biased region" description="Polar residues" evidence="1">
    <location>
        <begin position="372"/>
        <end position="384"/>
    </location>
</feature>
<dbReference type="OrthoDB" id="20872at2759"/>
<dbReference type="InParanoid" id="A0A1V8SHZ3"/>
<protein>
    <submittedName>
        <fullName evidence="2">Uncharacterized protein</fullName>
    </submittedName>
</protein>
<evidence type="ECO:0000313" key="2">
    <source>
        <dbReference type="EMBL" id="OQN98699.1"/>
    </source>
</evidence>
<feature type="region of interest" description="Disordered" evidence="1">
    <location>
        <begin position="863"/>
        <end position="892"/>
    </location>
</feature>
<dbReference type="PANTHER" id="PTHR46082:SF6">
    <property type="entry name" value="AAA+ ATPASE DOMAIN-CONTAINING PROTEIN-RELATED"/>
    <property type="match status" value="1"/>
</dbReference>
<dbReference type="SMART" id="SM00028">
    <property type="entry name" value="TPR"/>
    <property type="match status" value="5"/>
</dbReference>
<dbReference type="SUPFAM" id="SSF52540">
    <property type="entry name" value="P-loop containing nucleoside triphosphate hydrolases"/>
    <property type="match status" value="1"/>
</dbReference>
<reference evidence="3" key="1">
    <citation type="submission" date="2017-03" db="EMBL/GenBank/DDBJ databases">
        <title>Genomes of endolithic fungi from Antarctica.</title>
        <authorList>
            <person name="Coleine C."/>
            <person name="Masonjones S."/>
            <person name="Stajich J.E."/>
        </authorList>
    </citation>
    <scope>NUCLEOTIDE SEQUENCE [LARGE SCALE GENOMIC DNA]</scope>
    <source>
        <strain evidence="3">CCFEE 5527</strain>
    </source>
</reference>
<sequence length="944" mass="105591">MESMRQLADIQISEANASGNSQLHIGNNINNYAAQQSPAPVPAFSTVPFLRDQTFVPRGTILDDVERMLSAPAGRCALCGLGGAGKSQLAIEYSFQERDRSPDKWVFWVYASNAQRLQVSVRNNLKRLNIQGLDEPGVDVLEILQRWLQDVRNGRWLLVLDNVDHVGILETTPEAGDVGTTHDPESSSGVQLLENLSTCSHGSILVTTRSKMVATKVVEFERSIIDVKQMHNVESILLIKTKLGDKCSDAEATGLANALDHLPLAMAQAAAYIKRRGHRCTVRQYLETLDKSDEAMRKELQRDEADPRRHKEGRNSILLTWQISFEHIRETRPSAADLLSLMSFFDRQTIPEALLKDRTFSFDGNVPGVGITRTTHPDSNPDNTYRSREVSSAHSGSDDSDSSSSDGSSVAEKAFERDLDALIDYSFISITIDPAMFEMHRLVQVSTQAWLMLNKAFDRWASQFVVNLSGAFPNGDFETWAVCRQLLPHAVLALETKLGNRAPLIQQSILLHDAGWFASEQGDYTLAVTFKMASLELRKGLYSEEHEETLTSMNNLAITYSRQGRRKEAEELNIKVLETRRRVLGEEHVDTLTSMNNLALTCSHQGRWKEAEDLEVNVVEARRRVLGEEHVETLTSMNNLALTYWYQGRWKEAEKLWVKVLEARQRVLGEEHPDTLQAMSNLASTYSDQGRWKEAEELQLNVLEARRRVLGEEHVDTLTSINNLASTYRDQGRLKEAEELLVKVLEARRRVLGEEHADTLRSMHNLASTYRDQGRSKEAEELLVKVLEARRRVLGTEHPDTLESASNLAWTLRDLEQHDAAVDLMELAADFSAKVLGDEHPETIKRFEDLAYMAKQDLERSTVQGSGLWSRSNEEDDAVAGATEDDGVAAPERSGGADVIAAEQNRVPEVCLLDPATIALVQSMGITRISGLSGSASPTQRSEE</sequence>
<dbReference type="Gene3D" id="3.40.50.300">
    <property type="entry name" value="P-loop containing nucleotide triphosphate hydrolases"/>
    <property type="match status" value="1"/>
</dbReference>
<name>A0A1V8SHZ3_9PEZI</name>
<dbReference type="Proteomes" id="UP000192596">
    <property type="component" value="Unassembled WGS sequence"/>
</dbReference>
<gene>
    <name evidence="2" type="ORF">B0A48_15365</name>
</gene>
<dbReference type="InterPro" id="IPR053137">
    <property type="entry name" value="NLR-like"/>
</dbReference>
<dbReference type="Pfam" id="PF13374">
    <property type="entry name" value="TPR_10"/>
    <property type="match status" value="3"/>
</dbReference>
<dbReference type="AlphaFoldDB" id="A0A1V8SHZ3"/>
<dbReference type="SUPFAM" id="SSF48452">
    <property type="entry name" value="TPR-like"/>
    <property type="match status" value="3"/>
</dbReference>
<comment type="caution">
    <text evidence="2">The sequence shown here is derived from an EMBL/GenBank/DDBJ whole genome shotgun (WGS) entry which is preliminary data.</text>
</comment>